<accession>A0A2B8B9I5</accession>
<keyword evidence="3" id="KW-1185">Reference proteome</keyword>
<evidence type="ECO:0008006" key="4">
    <source>
        <dbReference type="Google" id="ProtNLM"/>
    </source>
</evidence>
<reference evidence="3" key="1">
    <citation type="submission" date="2017-10" db="EMBL/GenBank/DDBJ databases">
        <authorList>
            <person name="Kravchenko I.K."/>
            <person name="Grouzdev D.S."/>
        </authorList>
    </citation>
    <scope>NUCLEOTIDE SEQUENCE [LARGE SCALE GENOMIC DNA]</scope>
    <source>
        <strain evidence="3">B2</strain>
    </source>
</reference>
<sequence>MKKITIAAIFFSAMSLWLAWSFLRLILPYFSSFVDWKIDKLGQWGDSFGALNTLFSGFGFSAVLITLILQQNQNKISRDEQHKQRFDASYFQLLTFLRESREEVNFRFSDQYKAKSRNFNNLTQTGHSAFKAAWDESSYWLERKLESEWSKEYAGQIYYAHVHKHYENNFGPYFRLIYTILSKIKNDSVLSIDDKIFYSNLLRSQLTSYELALIGLNALTPVSKDFQDLITEFRMLKYLPEHSRRKRILLKFFDMRAFQGRDE</sequence>
<proteinExistence type="predicted"/>
<comment type="caution">
    <text evidence="2">The sequence shown here is derived from an EMBL/GenBank/DDBJ whole genome shotgun (WGS) entry which is preliminary data.</text>
</comment>
<dbReference type="EMBL" id="PDKW01000043">
    <property type="protein sequence ID" value="PGH54228.1"/>
    <property type="molecule type" value="Genomic_DNA"/>
</dbReference>
<name>A0A2B8B9I5_9PROT</name>
<evidence type="ECO:0000313" key="2">
    <source>
        <dbReference type="EMBL" id="PGH54228.1"/>
    </source>
</evidence>
<evidence type="ECO:0000313" key="3">
    <source>
        <dbReference type="Proteomes" id="UP000225379"/>
    </source>
</evidence>
<organism evidence="2 3">
    <name type="scientific">Azospirillum palustre</name>
    <dbReference type="NCBI Taxonomy" id="2044885"/>
    <lineage>
        <taxon>Bacteria</taxon>
        <taxon>Pseudomonadati</taxon>
        <taxon>Pseudomonadota</taxon>
        <taxon>Alphaproteobacteria</taxon>
        <taxon>Rhodospirillales</taxon>
        <taxon>Azospirillaceae</taxon>
        <taxon>Azospirillum</taxon>
    </lineage>
</organism>
<dbReference type="Pfam" id="PF16872">
    <property type="entry name" value="putAbiC"/>
    <property type="match status" value="1"/>
</dbReference>
<dbReference type="AlphaFoldDB" id="A0A2B8B9I5"/>
<keyword evidence="1" id="KW-0812">Transmembrane</keyword>
<dbReference type="RefSeq" id="WP_098740269.1">
    <property type="nucleotide sequence ID" value="NZ_PDKW01000043.1"/>
</dbReference>
<keyword evidence="1" id="KW-0472">Membrane</keyword>
<dbReference type="Proteomes" id="UP000225379">
    <property type="component" value="Unassembled WGS sequence"/>
</dbReference>
<feature type="transmembrane region" description="Helical" evidence="1">
    <location>
        <begin position="47"/>
        <end position="69"/>
    </location>
</feature>
<gene>
    <name evidence="2" type="ORF">CRT60_30945</name>
</gene>
<feature type="transmembrane region" description="Helical" evidence="1">
    <location>
        <begin position="7"/>
        <end position="27"/>
    </location>
</feature>
<dbReference type="OrthoDB" id="7595298at2"/>
<keyword evidence="1" id="KW-1133">Transmembrane helix</keyword>
<evidence type="ECO:0000256" key="1">
    <source>
        <dbReference type="SAM" id="Phobius"/>
    </source>
</evidence>
<protein>
    <recommendedName>
        <fullName evidence="4">Phage abortive infection protein</fullName>
    </recommendedName>
</protein>
<dbReference type="InterPro" id="IPR031709">
    <property type="entry name" value="PutAbiC"/>
</dbReference>